<dbReference type="RefSeq" id="WP_125120202.1">
    <property type="nucleotide sequence ID" value="NZ_AP019309.1"/>
</dbReference>
<dbReference type="GO" id="GO:0003735">
    <property type="term" value="F:structural constituent of ribosome"/>
    <property type="evidence" value="ECO:0007669"/>
    <property type="project" value="InterPro"/>
</dbReference>
<sequence>MKLRVGDTVMVIAGSEKGKTGEILKILHDKNRVVVEDVNKVTKHIKPSQADPEGGIQHIEAPIDASNVAYYDTKAQAIVKIGYKFDENGKKYRVNKATGEALKENKKK</sequence>
<dbReference type="InterPro" id="IPR005825">
    <property type="entry name" value="Ribosomal_uL24_CS"/>
</dbReference>
<dbReference type="InParanoid" id="A0A3G9JR66"/>
<keyword evidence="5" id="KW-0694">RNA-binding</keyword>
<dbReference type="Proteomes" id="UP000268059">
    <property type="component" value="Chromosome"/>
</dbReference>
<dbReference type="FunCoup" id="A0A3G9JR66">
    <property type="interactions" value="388"/>
</dbReference>
<evidence type="ECO:0000256" key="5">
    <source>
        <dbReference type="HAMAP-Rule" id="MF_01326"/>
    </source>
</evidence>
<dbReference type="AlphaFoldDB" id="A0A3G9JR66"/>
<keyword evidence="3 5" id="KW-0687">Ribonucleoprotein</keyword>
<dbReference type="OrthoDB" id="9807419at2"/>
<comment type="similarity">
    <text evidence="1 5 6">Belongs to the universal ribosomal protein uL24 family.</text>
</comment>
<dbReference type="InterPro" id="IPR014722">
    <property type="entry name" value="Rib_uL2_dom2"/>
</dbReference>
<dbReference type="CDD" id="cd06089">
    <property type="entry name" value="KOW_RPL26"/>
    <property type="match status" value="1"/>
</dbReference>
<keyword evidence="9" id="KW-1185">Reference proteome</keyword>
<dbReference type="HAMAP" id="MF_01326_B">
    <property type="entry name" value="Ribosomal_uL24_B"/>
    <property type="match status" value="1"/>
</dbReference>
<dbReference type="InterPro" id="IPR003256">
    <property type="entry name" value="Ribosomal_uL24"/>
</dbReference>
<dbReference type="KEGG" id="ebm:SG0102_24170"/>
<name>A0A3G9JR66_9FIRM</name>
<dbReference type="NCBIfam" id="TIGR01079">
    <property type="entry name" value="rplX_bact"/>
    <property type="match status" value="1"/>
</dbReference>
<protein>
    <recommendedName>
        <fullName evidence="4 5">Large ribosomal subunit protein uL24</fullName>
    </recommendedName>
</protein>
<evidence type="ECO:0000313" key="8">
    <source>
        <dbReference type="EMBL" id="BBH27483.1"/>
    </source>
</evidence>
<comment type="function">
    <text evidence="5">One of two assembly initiator proteins, it binds directly to the 5'-end of the 23S rRNA, where it nucleates assembly of the 50S subunit.</text>
</comment>
<evidence type="ECO:0000313" key="9">
    <source>
        <dbReference type="Proteomes" id="UP000268059"/>
    </source>
</evidence>
<accession>A0A3G9JR66</accession>
<reference evidence="8 9" key="1">
    <citation type="submission" date="2018-11" db="EMBL/GenBank/DDBJ databases">
        <title>Novel Erysipelotrichaceae bacterium isolated from small intestine of a swine.</title>
        <authorList>
            <person name="Kim J.S."/>
            <person name="Choe H."/>
            <person name="Lee Y.R."/>
            <person name="Kim K.M."/>
            <person name="Park D.S."/>
        </authorList>
    </citation>
    <scope>NUCLEOTIDE SEQUENCE [LARGE SCALE GENOMIC DNA]</scope>
    <source>
        <strain evidence="8 9">SG0102</strain>
    </source>
</reference>
<evidence type="ECO:0000259" key="7">
    <source>
        <dbReference type="SMART" id="SM00739"/>
    </source>
</evidence>
<dbReference type="EMBL" id="AP019309">
    <property type="protein sequence ID" value="BBH27483.1"/>
    <property type="molecule type" value="Genomic_DNA"/>
</dbReference>
<dbReference type="PANTHER" id="PTHR12903">
    <property type="entry name" value="MITOCHONDRIAL RIBOSOMAL PROTEIN L24"/>
    <property type="match status" value="1"/>
</dbReference>
<dbReference type="SUPFAM" id="SSF50104">
    <property type="entry name" value="Translation proteins SH3-like domain"/>
    <property type="match status" value="1"/>
</dbReference>
<dbReference type="Gene3D" id="2.30.30.30">
    <property type="match status" value="1"/>
</dbReference>
<proteinExistence type="inferred from homology"/>
<dbReference type="GO" id="GO:1990904">
    <property type="term" value="C:ribonucleoprotein complex"/>
    <property type="evidence" value="ECO:0007669"/>
    <property type="project" value="UniProtKB-KW"/>
</dbReference>
<comment type="function">
    <text evidence="5">One of the proteins that surrounds the polypeptide exit tunnel on the outside of the subunit.</text>
</comment>
<evidence type="ECO:0000256" key="1">
    <source>
        <dbReference type="ARBA" id="ARBA00010618"/>
    </source>
</evidence>
<dbReference type="InterPro" id="IPR008991">
    <property type="entry name" value="Translation_prot_SH3-like_sf"/>
</dbReference>
<dbReference type="Pfam" id="PF00467">
    <property type="entry name" value="KOW"/>
    <property type="match status" value="1"/>
</dbReference>
<feature type="domain" description="KOW" evidence="7">
    <location>
        <begin position="2"/>
        <end position="29"/>
    </location>
</feature>
<comment type="subunit">
    <text evidence="5">Part of the 50S ribosomal subunit.</text>
</comment>
<dbReference type="SMART" id="SM00739">
    <property type="entry name" value="KOW"/>
    <property type="match status" value="1"/>
</dbReference>
<evidence type="ECO:0000256" key="2">
    <source>
        <dbReference type="ARBA" id="ARBA00022980"/>
    </source>
</evidence>
<dbReference type="GO" id="GO:0005840">
    <property type="term" value="C:ribosome"/>
    <property type="evidence" value="ECO:0007669"/>
    <property type="project" value="UniProtKB-KW"/>
</dbReference>
<evidence type="ECO:0000256" key="4">
    <source>
        <dbReference type="ARBA" id="ARBA00035206"/>
    </source>
</evidence>
<dbReference type="InterPro" id="IPR005824">
    <property type="entry name" value="KOW"/>
</dbReference>
<dbReference type="Pfam" id="PF17136">
    <property type="entry name" value="ribosomal_L24"/>
    <property type="match status" value="1"/>
</dbReference>
<evidence type="ECO:0000256" key="6">
    <source>
        <dbReference type="RuleBase" id="RU003477"/>
    </source>
</evidence>
<evidence type="ECO:0000256" key="3">
    <source>
        <dbReference type="ARBA" id="ARBA00023274"/>
    </source>
</evidence>
<gene>
    <name evidence="5 8" type="primary">rplX</name>
    <name evidence="8" type="ORF">SG0102_24170</name>
</gene>
<keyword evidence="5" id="KW-0699">rRNA-binding</keyword>
<dbReference type="GO" id="GO:0019843">
    <property type="term" value="F:rRNA binding"/>
    <property type="evidence" value="ECO:0007669"/>
    <property type="project" value="UniProtKB-UniRule"/>
</dbReference>
<dbReference type="InterPro" id="IPR057264">
    <property type="entry name" value="Ribosomal_uL24_C"/>
</dbReference>
<dbReference type="InterPro" id="IPR041988">
    <property type="entry name" value="Ribosomal_uL24_KOW"/>
</dbReference>
<dbReference type="PROSITE" id="PS01108">
    <property type="entry name" value="RIBOSOMAL_L24"/>
    <property type="match status" value="1"/>
</dbReference>
<dbReference type="GO" id="GO:0006412">
    <property type="term" value="P:translation"/>
    <property type="evidence" value="ECO:0007669"/>
    <property type="project" value="UniProtKB-UniRule"/>
</dbReference>
<keyword evidence="2 5" id="KW-0689">Ribosomal protein</keyword>
<organism evidence="8 9">
    <name type="scientific">Intestinibaculum porci</name>
    <dbReference type="NCBI Taxonomy" id="2487118"/>
    <lineage>
        <taxon>Bacteria</taxon>
        <taxon>Bacillati</taxon>
        <taxon>Bacillota</taxon>
        <taxon>Erysipelotrichia</taxon>
        <taxon>Erysipelotrichales</taxon>
        <taxon>Erysipelotrichaceae</taxon>
        <taxon>Intestinibaculum</taxon>
    </lineage>
</organism>